<name>A0AAU9V387_EUPED</name>
<dbReference type="InterPro" id="IPR000477">
    <property type="entry name" value="RT_dom"/>
</dbReference>
<dbReference type="Proteomes" id="UP001153954">
    <property type="component" value="Unassembled WGS sequence"/>
</dbReference>
<sequence length="1120" mass="130009">MSKKCDICDRSITKSTPGLECSKCERIVHLNTKCAGLTNKQIAALKAATSLEWTCRECQNELPRRNSTIIVPEDKEEEDDDTPVQINAKKLLENISKEVQKAIKLEMREVHESLQFHTAKLDEVVECMEVFRKNIKDLERKNQTLTNKNINLENRIGAMEQRIQELEQEKLNKYLEIANVPTKTVEEMKQVINNIAAKLKQPKEEIKSRRIQGQKDLSSKILVEFKDEDFQEKWINTGRNVNITVADINPNEQNNNNPVYIRESMTKYNKQLFWNTKQELKITKKFKITTQSNYSANLCAIYRPPNSSKRLFIDELKTVIEQLNKHSDLFLLGDVNIDLKLDNPIAHCYNNTLHGLGLMCGIKEYTRIELSKRSLSKTCIDHIYARSSSQDLFTSAIGTTLADHRTVLIACVGSPTQDITKYKIRFNYSKLNKLLDEVKWERTHDMSCPIMINNFICNNFRECYAKSRSQFKIRNTSRKNNHWVTDKVIKVSQYRDELFLKYIKDPNNKILKRDYNKSRNYANRIIRNAKNQHLKNEIILNKRDPRKLWQILNRITGKIKKSIDDTLLSAFKKNGNTNKNIANNFANSFVNSVQDIMPKCSIPLLNKSSYAMPVNVSMRLKPADSKSVETIIKNLNINKAPGKDGIRAIDLKRLCKNITSTIANLINQSIINQKHPASLKIGIVRPIYKKGNQNEYENYRPITILPVIDKIVEKYICKEINNFYNKNNIINKQQFGFQPHRNTTQLLTKFTDSIFKHLDEKKHVMVVFIDYTKAFDTLRHKILLNKLDDNGIRGNLLGWCKNYLEERSFIVKVGDVESDETRVTEGTAQGSVLGPLHYITYVNDLSNIIQHCEIYQFADDTCLVSKGSNAEEALSWLQKDFNLLLRWSHDAGLVLNANKTKLMYISTSQNRSEILPCLISHNHECLHKFNNSSFQNVKCHCKSIDVVSKQTYLGLVIDNRLNWKDHINHICDKLRAILAKFSVMKWSIPYSIRLQLYKSLAESIISYGLSSYGRTYKTHLNKIYTLQLRLLKEIVPINIKNKFRNDYHQLFEHCKIMPIHDKIKLTLLSEEYFNDKLKILNKVDPNSIITRQKSNAILLLPKYNNLYGKRKLHNTIHLVT</sequence>
<dbReference type="AlphaFoldDB" id="A0AAU9V387"/>
<dbReference type="Pfam" id="PF03258">
    <property type="entry name" value="Baculo_FP"/>
    <property type="match status" value="1"/>
</dbReference>
<dbReference type="InterPro" id="IPR004941">
    <property type="entry name" value="FP_N"/>
</dbReference>
<protein>
    <recommendedName>
        <fullName evidence="2">Reverse transcriptase domain-containing protein</fullName>
    </recommendedName>
</protein>
<evidence type="ECO:0000256" key="1">
    <source>
        <dbReference type="SAM" id="Coils"/>
    </source>
</evidence>
<dbReference type="Pfam" id="PF00078">
    <property type="entry name" value="RVT_1"/>
    <property type="match status" value="1"/>
</dbReference>
<evidence type="ECO:0000313" key="3">
    <source>
        <dbReference type="EMBL" id="CAH2104643.1"/>
    </source>
</evidence>
<dbReference type="InterPro" id="IPR011011">
    <property type="entry name" value="Znf_FYVE_PHD"/>
</dbReference>
<proteinExistence type="predicted"/>
<dbReference type="GO" id="GO:0071897">
    <property type="term" value="P:DNA biosynthetic process"/>
    <property type="evidence" value="ECO:0007669"/>
    <property type="project" value="UniProtKB-ARBA"/>
</dbReference>
<dbReference type="Gene3D" id="3.30.40.10">
    <property type="entry name" value="Zinc/RING finger domain, C3HC4 (zinc finger)"/>
    <property type="match status" value="1"/>
</dbReference>
<dbReference type="PANTHER" id="PTHR33332">
    <property type="entry name" value="REVERSE TRANSCRIPTASE DOMAIN-CONTAINING PROTEIN"/>
    <property type="match status" value="1"/>
</dbReference>
<gene>
    <name evidence="3" type="ORF">EEDITHA_LOCUS18990</name>
</gene>
<dbReference type="CDD" id="cd01650">
    <property type="entry name" value="RT_nLTR_like"/>
    <property type="match status" value="1"/>
</dbReference>
<reference evidence="3" key="1">
    <citation type="submission" date="2022-03" db="EMBL/GenBank/DDBJ databases">
        <authorList>
            <person name="Tunstrom K."/>
        </authorList>
    </citation>
    <scope>NUCLEOTIDE SEQUENCE</scope>
</reference>
<dbReference type="SUPFAM" id="SSF56219">
    <property type="entry name" value="DNase I-like"/>
    <property type="match status" value="1"/>
</dbReference>
<evidence type="ECO:0000313" key="4">
    <source>
        <dbReference type="Proteomes" id="UP001153954"/>
    </source>
</evidence>
<dbReference type="InterPro" id="IPR043502">
    <property type="entry name" value="DNA/RNA_pol_sf"/>
</dbReference>
<keyword evidence="1" id="KW-0175">Coiled coil</keyword>
<accession>A0AAU9V387</accession>
<feature type="domain" description="Reverse transcriptase" evidence="2">
    <location>
        <begin position="668"/>
        <end position="957"/>
    </location>
</feature>
<dbReference type="EMBL" id="CAKOGL010000027">
    <property type="protein sequence ID" value="CAH2104643.1"/>
    <property type="molecule type" value="Genomic_DNA"/>
</dbReference>
<feature type="coiled-coil region" evidence="1">
    <location>
        <begin position="121"/>
        <end position="176"/>
    </location>
</feature>
<keyword evidence="4" id="KW-1185">Reference proteome</keyword>
<dbReference type="PROSITE" id="PS50878">
    <property type="entry name" value="RT_POL"/>
    <property type="match status" value="1"/>
</dbReference>
<evidence type="ECO:0000259" key="2">
    <source>
        <dbReference type="PROSITE" id="PS50878"/>
    </source>
</evidence>
<dbReference type="InterPro" id="IPR013083">
    <property type="entry name" value="Znf_RING/FYVE/PHD"/>
</dbReference>
<dbReference type="InterPro" id="IPR036691">
    <property type="entry name" value="Endo/exonu/phosph_ase_sf"/>
</dbReference>
<dbReference type="SUPFAM" id="SSF56672">
    <property type="entry name" value="DNA/RNA polymerases"/>
    <property type="match status" value="1"/>
</dbReference>
<organism evidence="3 4">
    <name type="scientific">Euphydryas editha</name>
    <name type="common">Edith's checkerspot</name>
    <dbReference type="NCBI Taxonomy" id="104508"/>
    <lineage>
        <taxon>Eukaryota</taxon>
        <taxon>Metazoa</taxon>
        <taxon>Ecdysozoa</taxon>
        <taxon>Arthropoda</taxon>
        <taxon>Hexapoda</taxon>
        <taxon>Insecta</taxon>
        <taxon>Pterygota</taxon>
        <taxon>Neoptera</taxon>
        <taxon>Endopterygota</taxon>
        <taxon>Lepidoptera</taxon>
        <taxon>Glossata</taxon>
        <taxon>Ditrysia</taxon>
        <taxon>Papilionoidea</taxon>
        <taxon>Nymphalidae</taxon>
        <taxon>Nymphalinae</taxon>
        <taxon>Euphydryas</taxon>
    </lineage>
</organism>
<dbReference type="CDD" id="cd15489">
    <property type="entry name" value="PHD_SF"/>
    <property type="match status" value="1"/>
</dbReference>
<dbReference type="SUPFAM" id="SSF57903">
    <property type="entry name" value="FYVE/PHD zinc finger"/>
    <property type="match status" value="1"/>
</dbReference>
<comment type="caution">
    <text evidence="3">The sequence shown here is derived from an EMBL/GenBank/DDBJ whole genome shotgun (WGS) entry which is preliminary data.</text>
</comment>